<dbReference type="GO" id="GO:0016491">
    <property type="term" value="F:oxidoreductase activity"/>
    <property type="evidence" value="ECO:0007669"/>
    <property type="project" value="UniProtKB-KW"/>
</dbReference>
<feature type="domain" description="3-hydroxyisobutyrate dehydrogenase-like NAD-binding" evidence="6">
    <location>
        <begin position="162"/>
        <end position="282"/>
    </location>
</feature>
<evidence type="ECO:0000259" key="5">
    <source>
        <dbReference type="Pfam" id="PF03446"/>
    </source>
</evidence>
<evidence type="ECO:0000313" key="8">
    <source>
        <dbReference type="Proteomes" id="UP000031532"/>
    </source>
</evidence>
<keyword evidence="3" id="KW-0520">NAD</keyword>
<accession>A0A9X5I1J6</accession>
<comment type="caution">
    <text evidence="7">The sequence shown here is derived from an EMBL/GenBank/DDBJ whole genome shotgun (WGS) entry which is preliminary data.</text>
</comment>
<feature type="active site" evidence="4">
    <location>
        <position position="168"/>
    </location>
</feature>
<name>A0A9X5I1J6_9CYAN</name>
<dbReference type="InterPro" id="IPR051265">
    <property type="entry name" value="HIBADH-related_NP60_sf"/>
</dbReference>
<comment type="similarity">
    <text evidence="1">Belongs to the HIBADH-related family.</text>
</comment>
<dbReference type="InterPro" id="IPR008927">
    <property type="entry name" value="6-PGluconate_DH-like_C_sf"/>
</dbReference>
<dbReference type="Pfam" id="PF14833">
    <property type="entry name" value="NAD_binding_11"/>
    <property type="match status" value="1"/>
</dbReference>
<dbReference type="PANTHER" id="PTHR43580">
    <property type="entry name" value="OXIDOREDUCTASE GLYR1-RELATED"/>
    <property type="match status" value="1"/>
</dbReference>
<evidence type="ECO:0000256" key="2">
    <source>
        <dbReference type="ARBA" id="ARBA00023002"/>
    </source>
</evidence>
<dbReference type="GO" id="GO:0050661">
    <property type="term" value="F:NADP binding"/>
    <property type="evidence" value="ECO:0007669"/>
    <property type="project" value="InterPro"/>
</dbReference>
<dbReference type="InterPro" id="IPR013328">
    <property type="entry name" value="6PGD_dom2"/>
</dbReference>
<feature type="domain" description="6-phosphogluconate dehydrogenase NADP-binding" evidence="5">
    <location>
        <begin position="2"/>
        <end position="154"/>
    </location>
</feature>
<dbReference type="Proteomes" id="UP000031532">
    <property type="component" value="Unassembled WGS sequence"/>
</dbReference>
<dbReference type="OrthoDB" id="9786703at2"/>
<gene>
    <name evidence="7" type="ORF">QH73_0001450</name>
</gene>
<organism evidence="7 8">
    <name type="scientific">Scytonema millei VB511283</name>
    <dbReference type="NCBI Taxonomy" id="1245923"/>
    <lineage>
        <taxon>Bacteria</taxon>
        <taxon>Bacillati</taxon>
        <taxon>Cyanobacteriota</taxon>
        <taxon>Cyanophyceae</taxon>
        <taxon>Nostocales</taxon>
        <taxon>Scytonemataceae</taxon>
        <taxon>Scytonema</taxon>
    </lineage>
</organism>
<dbReference type="RefSeq" id="WP_039714953.1">
    <property type="nucleotide sequence ID" value="NZ_JTJC03000001.1"/>
</dbReference>
<keyword evidence="8" id="KW-1185">Reference proteome</keyword>
<evidence type="ECO:0000256" key="4">
    <source>
        <dbReference type="PIRSR" id="PIRSR000103-1"/>
    </source>
</evidence>
<dbReference type="InterPro" id="IPR036291">
    <property type="entry name" value="NAD(P)-bd_dom_sf"/>
</dbReference>
<dbReference type="SUPFAM" id="SSF51735">
    <property type="entry name" value="NAD(P)-binding Rossmann-fold domains"/>
    <property type="match status" value="1"/>
</dbReference>
<sequence length="289" mass="31183">MKVGFLGTGLMGLPMAQRLLAANIELVAYNRTPEKLAPLKSAGVAIATRPDEVLVTCECIILMLTDASAIRDVLLSPTAQQHLAGRTIIQMGTITPTDSKEIQQQVTAAGGDYLEAPVLGSIPEAQAGKLIVMVGSSPAQFQQWLSLLQNFGLEPLHIGDVGSAAAVKLALNQLIASLTSAFALSLSLIQRQGIEPEAFMQILRQSALYAPTFDKKLQRMLDRNYDNPNFPTKHLLKDTNLFLSEARSQGLNTNHLEGVRQILEIAIDRGLADTDYSALYEAIASSDNS</sequence>
<dbReference type="GO" id="GO:0051287">
    <property type="term" value="F:NAD binding"/>
    <property type="evidence" value="ECO:0007669"/>
    <property type="project" value="InterPro"/>
</dbReference>
<reference evidence="7 8" key="1">
    <citation type="journal article" date="2015" name="Genome Announc.">
        <title>Draft Genome Sequence of the Terrestrial Cyanobacterium Scytonema millei VB511283, Isolated from Eastern India.</title>
        <authorList>
            <person name="Sen D."/>
            <person name="Chandrababunaidu M.M."/>
            <person name="Singh D."/>
            <person name="Sanghi N."/>
            <person name="Ghorai A."/>
            <person name="Mishra G.P."/>
            <person name="Madduluri M."/>
            <person name="Adhikary S.P."/>
            <person name="Tripathy S."/>
        </authorList>
    </citation>
    <scope>NUCLEOTIDE SEQUENCE [LARGE SCALE GENOMIC DNA]</scope>
    <source>
        <strain evidence="7 8">VB511283</strain>
    </source>
</reference>
<proteinExistence type="inferred from homology"/>
<keyword evidence="2" id="KW-0560">Oxidoreductase</keyword>
<dbReference type="InterPro" id="IPR015815">
    <property type="entry name" value="HIBADH-related"/>
</dbReference>
<dbReference type="SUPFAM" id="SSF48179">
    <property type="entry name" value="6-phosphogluconate dehydrogenase C-terminal domain-like"/>
    <property type="match status" value="1"/>
</dbReference>
<evidence type="ECO:0000313" key="7">
    <source>
        <dbReference type="EMBL" id="NHC33343.1"/>
    </source>
</evidence>
<dbReference type="EMBL" id="JTJC03000001">
    <property type="protein sequence ID" value="NHC33343.1"/>
    <property type="molecule type" value="Genomic_DNA"/>
</dbReference>
<dbReference type="PIRSF" id="PIRSF000103">
    <property type="entry name" value="HIBADH"/>
    <property type="match status" value="1"/>
</dbReference>
<dbReference type="Pfam" id="PF03446">
    <property type="entry name" value="NAD_binding_2"/>
    <property type="match status" value="1"/>
</dbReference>
<dbReference type="Gene3D" id="3.40.50.720">
    <property type="entry name" value="NAD(P)-binding Rossmann-like Domain"/>
    <property type="match status" value="1"/>
</dbReference>
<dbReference type="AlphaFoldDB" id="A0A9X5I1J6"/>
<evidence type="ECO:0000259" key="6">
    <source>
        <dbReference type="Pfam" id="PF14833"/>
    </source>
</evidence>
<dbReference type="Gene3D" id="1.10.1040.10">
    <property type="entry name" value="N-(1-d-carboxylethyl)-l-norvaline Dehydrogenase, domain 2"/>
    <property type="match status" value="1"/>
</dbReference>
<evidence type="ECO:0000256" key="1">
    <source>
        <dbReference type="ARBA" id="ARBA00009080"/>
    </source>
</evidence>
<dbReference type="InterPro" id="IPR029154">
    <property type="entry name" value="HIBADH-like_NADP-bd"/>
</dbReference>
<dbReference type="InterPro" id="IPR006115">
    <property type="entry name" value="6PGDH_NADP-bd"/>
</dbReference>
<evidence type="ECO:0000256" key="3">
    <source>
        <dbReference type="ARBA" id="ARBA00023027"/>
    </source>
</evidence>
<dbReference type="PANTHER" id="PTHR43580:SF9">
    <property type="entry name" value="GLYOXYLATE_SUCCINIC SEMIALDEHYDE REDUCTASE 1"/>
    <property type="match status" value="1"/>
</dbReference>
<protein>
    <submittedName>
        <fullName evidence="7">NAD(P)-dependent oxidoreductase</fullName>
    </submittedName>
</protein>